<sequence length="261" mass="30117">MLNNFNKFVASSVSMAYLAVLSWATAYAYGWGQAAYHGYPWWHVVQGGSMIARSLAYVCVVSMVFVIGYLIGYQAFKFIKRFFELLHVSWGASHLGFVKIFILLVIVSTPIMLLLYFYVGILSSYRLMGCVLSILAISLVCHKFGRAISFSIRLRELMSNEKYYQIFMAFIFVYVVVSAFSIGYLRSAFFTGYDIIEVENRPYYILVANGDEEFILGENIKHNSHFIFFNRKTLNHYTIHITPSPYLPYKNQLSAQIYHQE</sequence>
<accession>A0A1S9ZWS8</accession>
<reference evidence="1 2" key="1">
    <citation type="submission" date="2018-06" db="EMBL/GenBank/DDBJ databases">
        <authorList>
            <consortium name="Pathogen Informatics"/>
            <person name="Doyle S."/>
        </authorList>
    </citation>
    <scope>NUCLEOTIDE SEQUENCE [LARGE SCALE GENOMIC DNA]</scope>
    <source>
        <strain evidence="1 2">NCTC9426</strain>
    </source>
</reference>
<protein>
    <submittedName>
        <fullName evidence="1">Uncharacterized protein</fullName>
    </submittedName>
</protein>
<dbReference type="RefSeq" id="WP_078274923.1">
    <property type="nucleotide sequence ID" value="NZ_CP087837.1"/>
</dbReference>
<evidence type="ECO:0000313" key="1">
    <source>
        <dbReference type="EMBL" id="STY90096.1"/>
    </source>
</evidence>
<name>A0A1S9ZWS8_MORBO</name>
<proteinExistence type="predicted"/>
<dbReference type="EMBL" id="UGPZ01000002">
    <property type="protein sequence ID" value="STY90096.1"/>
    <property type="molecule type" value="Genomic_DNA"/>
</dbReference>
<dbReference type="Proteomes" id="UP000254133">
    <property type="component" value="Unassembled WGS sequence"/>
</dbReference>
<organism evidence="1 2">
    <name type="scientific">Moraxella bovis</name>
    <dbReference type="NCBI Taxonomy" id="476"/>
    <lineage>
        <taxon>Bacteria</taxon>
        <taxon>Pseudomonadati</taxon>
        <taxon>Pseudomonadota</taxon>
        <taxon>Gammaproteobacteria</taxon>
        <taxon>Moraxellales</taxon>
        <taxon>Moraxellaceae</taxon>
        <taxon>Moraxella</taxon>
    </lineage>
</organism>
<dbReference type="AlphaFoldDB" id="A0A1S9ZWS8"/>
<evidence type="ECO:0000313" key="2">
    <source>
        <dbReference type="Proteomes" id="UP000254133"/>
    </source>
</evidence>
<gene>
    <name evidence="1" type="ORF">NCTC9426_00100</name>
</gene>